<dbReference type="EMBL" id="QKXC01000010">
    <property type="protein sequence ID" value="RBR26749.1"/>
    <property type="molecule type" value="Genomic_DNA"/>
</dbReference>
<feature type="chain" id="PRO_5016570561" description="ER membrane protein complex subunit 1" evidence="13">
    <location>
        <begin position="20"/>
        <end position="966"/>
    </location>
</feature>
<evidence type="ECO:0000256" key="10">
    <source>
        <dbReference type="ARBA" id="ARBA00023180"/>
    </source>
</evidence>
<keyword evidence="7" id="KW-0256">Endoplasmic reticulum</keyword>
<reference evidence="16 17" key="1">
    <citation type="submission" date="2018-06" db="EMBL/GenBank/DDBJ databases">
        <title>Fusarium incarnatum-equiseti species complex species 28.</title>
        <authorList>
            <person name="Gardiner D.M."/>
        </authorList>
    </citation>
    <scope>NUCLEOTIDE SEQUENCE [LARGE SCALE GENOMIC DNA]</scope>
    <source>
        <strain evidence="16 17">FIESC_28</strain>
    </source>
</reference>
<dbReference type="GO" id="GO:0034975">
    <property type="term" value="P:protein folding in endoplasmic reticulum"/>
    <property type="evidence" value="ECO:0007669"/>
    <property type="project" value="TreeGrafter"/>
</dbReference>
<feature type="signal peptide" evidence="13">
    <location>
        <begin position="1"/>
        <end position="19"/>
    </location>
</feature>
<dbReference type="Gene3D" id="2.130.10.10">
    <property type="entry name" value="YVTN repeat-like/Quinoprotein amine dehydrogenase"/>
    <property type="match status" value="1"/>
</dbReference>
<dbReference type="AlphaFoldDB" id="A0A366SBS5"/>
<comment type="subunit">
    <text evidence="3">Component of the ER membrane protein complex (EMC).</text>
</comment>
<keyword evidence="17" id="KW-1185">Reference proteome</keyword>
<protein>
    <recommendedName>
        <fullName evidence="4">ER membrane protein complex subunit 1</fullName>
    </recommendedName>
</protein>
<dbReference type="OrthoDB" id="28092at2759"/>
<feature type="transmembrane region" description="Helical" evidence="12">
    <location>
        <begin position="937"/>
        <end position="955"/>
    </location>
</feature>
<evidence type="ECO:0000256" key="4">
    <source>
        <dbReference type="ARBA" id="ARBA00020824"/>
    </source>
</evidence>
<dbReference type="InterPro" id="IPR026895">
    <property type="entry name" value="EMC1"/>
</dbReference>
<comment type="subcellular location">
    <subcellularLocation>
        <location evidence="1">Endoplasmic reticulum membrane</location>
        <topology evidence="1">Single-pass type I membrane protein</topology>
    </subcellularLocation>
</comment>
<keyword evidence="9 12" id="KW-0472">Membrane</keyword>
<dbReference type="SUPFAM" id="SSF50998">
    <property type="entry name" value="Quinoprotein alcohol dehydrogenase-like"/>
    <property type="match status" value="1"/>
</dbReference>
<keyword evidence="10" id="KW-0325">Glycoprotein</keyword>
<evidence type="ECO:0000256" key="7">
    <source>
        <dbReference type="ARBA" id="ARBA00022824"/>
    </source>
</evidence>
<evidence type="ECO:0000256" key="1">
    <source>
        <dbReference type="ARBA" id="ARBA00004115"/>
    </source>
</evidence>
<dbReference type="PANTHER" id="PTHR21573">
    <property type="entry name" value="ER MEMBRANE PROTEIN COMPLEX SUBUNIT 1"/>
    <property type="match status" value="1"/>
</dbReference>
<dbReference type="Pfam" id="PF07774">
    <property type="entry name" value="EMC1_C"/>
    <property type="match status" value="1"/>
</dbReference>
<evidence type="ECO:0000256" key="11">
    <source>
        <dbReference type="SAM" id="MobiDB-lite"/>
    </source>
</evidence>
<dbReference type="GeneID" id="41989897"/>
<evidence type="ECO:0000259" key="15">
    <source>
        <dbReference type="Pfam" id="PF25293"/>
    </source>
</evidence>
<keyword evidence="5 12" id="KW-0812">Transmembrane</keyword>
<gene>
    <name evidence="16" type="ORF">FIESC28_00450</name>
</gene>
<evidence type="ECO:0000256" key="2">
    <source>
        <dbReference type="ARBA" id="ARBA00007904"/>
    </source>
</evidence>
<evidence type="ECO:0000256" key="5">
    <source>
        <dbReference type="ARBA" id="ARBA00022692"/>
    </source>
</evidence>
<evidence type="ECO:0000256" key="12">
    <source>
        <dbReference type="SAM" id="Phobius"/>
    </source>
</evidence>
<evidence type="ECO:0000256" key="3">
    <source>
        <dbReference type="ARBA" id="ARBA00011276"/>
    </source>
</evidence>
<dbReference type="InterPro" id="IPR058545">
    <property type="entry name" value="Beta-prop_EMC1_1st"/>
</dbReference>
<dbReference type="PANTHER" id="PTHR21573:SF0">
    <property type="entry name" value="ER MEMBRANE PROTEIN COMPLEX SUBUNIT 1"/>
    <property type="match status" value="1"/>
</dbReference>
<dbReference type="InterPro" id="IPR015943">
    <property type="entry name" value="WD40/YVTN_repeat-like_dom_sf"/>
</dbReference>
<organism evidence="16 17">
    <name type="scientific">Fusarium coffeatum</name>
    <dbReference type="NCBI Taxonomy" id="231269"/>
    <lineage>
        <taxon>Eukaryota</taxon>
        <taxon>Fungi</taxon>
        <taxon>Dikarya</taxon>
        <taxon>Ascomycota</taxon>
        <taxon>Pezizomycotina</taxon>
        <taxon>Sordariomycetes</taxon>
        <taxon>Hypocreomycetidae</taxon>
        <taxon>Hypocreales</taxon>
        <taxon>Nectriaceae</taxon>
        <taxon>Fusarium</taxon>
        <taxon>Fusarium incarnatum-equiseti species complex</taxon>
    </lineage>
</organism>
<dbReference type="InterPro" id="IPR011047">
    <property type="entry name" value="Quinoprotein_ADH-like_sf"/>
</dbReference>
<evidence type="ECO:0000259" key="14">
    <source>
        <dbReference type="Pfam" id="PF07774"/>
    </source>
</evidence>
<dbReference type="RefSeq" id="XP_031021340.1">
    <property type="nucleotide sequence ID" value="XM_031154601.1"/>
</dbReference>
<dbReference type="Pfam" id="PF25293">
    <property type="entry name" value="Beta-prop_EMC1_N"/>
    <property type="match status" value="1"/>
</dbReference>
<feature type="domain" description="EMC1 first beta-propeller" evidence="15">
    <location>
        <begin position="19"/>
        <end position="417"/>
    </location>
</feature>
<dbReference type="Proteomes" id="UP000253153">
    <property type="component" value="Unassembled WGS sequence"/>
</dbReference>
<sequence length="966" mass="104796">MRLSLQPLLLLALSSLGAAVFQDEVGQIDFHHALVGVPQVETTFFHRPRKQDKASLLYTLSDVGIVGAVNPSNGAVVWRQQIADDITNGGGFLRAAEGEHWVAAAYGSRVQAWDALTGRNVWHNEFKGEVKDLEILEITESSRKDVLVLYDEDGTTVLRRIHGTLGQVVWEFREVAHNIPLQVSTDISKIYVVSLHGSPASYSLKVTALDTLTGGRLDDFAIGTKGDVHGPKDVMFVGGNSAAPILAWADSSLSKLKVNVLGSKTTQDLKLPSDAVSVVIHAPHLTQSQPHFLVHTRTKTGNKAEVYHTDLKTSQVSKAYELPHLSGPGAFSTSSDGANVYFARVTDDETLVVSSESHAVLARWAFKPAGDIEAVHAVAEVIKKPGTEGFAIRAAAVTKSDDWVLVRNGEVDWKRPEGLSAAVAAVWADVPGTENLAKVLEEEAHTNPLSAYIHRVTRHIDDLRYLPDYLFSLPERFISSVSGGETVSKKEGLHRDTFGFNKLIVLATRRGRMYGLSTEHKGQVVWSKSVLPQSPGETLEVKGMYAKDEGVVTLRGAKGEYVAIKSDTGDVVEVMPAGSLPRVASTVVVDSPAGKWLLPVGHNGEVGPVPAGFTPAETIVVRGEGETLKGLKFVEANNKVTEEEVWQLQLFRGQKIVEIAKRDSHDPIASIGRVLADRRVSYKYLNPNTIVVAAMDEASSSLSVQLVDTISGQVLAAQSYAGVDSTKPISCTMAENWYACTFFGRYTLEDGSKRSIQGYQIVINDLYESSSPNDRGPLGDAETFSPLKPVDSPDGPGLPWVESQAYVVSQPLDHLSVTQTRQGIANRYVLAYLPEAHSIAGLGRQILDARRPVGRDSTPAEKEAEGLVQYSPSIEIDPRSVISHQRNVLGVKNILATPVIVESTTWIVAYGVDVFGTRLAPSGMFDILGDGFNKPTLILTVVSLLGGVLFLSPMVRRKQINRGWES</sequence>
<name>A0A366SBS5_9HYPO</name>
<evidence type="ECO:0000256" key="9">
    <source>
        <dbReference type="ARBA" id="ARBA00023136"/>
    </source>
</evidence>
<dbReference type="InterPro" id="IPR011678">
    <property type="entry name" value="EMC1_C"/>
</dbReference>
<evidence type="ECO:0000313" key="16">
    <source>
        <dbReference type="EMBL" id="RBR26749.1"/>
    </source>
</evidence>
<dbReference type="GO" id="GO:0072546">
    <property type="term" value="C:EMC complex"/>
    <property type="evidence" value="ECO:0007669"/>
    <property type="project" value="InterPro"/>
</dbReference>
<evidence type="ECO:0000256" key="6">
    <source>
        <dbReference type="ARBA" id="ARBA00022729"/>
    </source>
</evidence>
<evidence type="ECO:0000256" key="8">
    <source>
        <dbReference type="ARBA" id="ARBA00022989"/>
    </source>
</evidence>
<keyword evidence="6 13" id="KW-0732">Signal</keyword>
<keyword evidence="8 12" id="KW-1133">Transmembrane helix</keyword>
<comment type="caution">
    <text evidence="16">The sequence shown here is derived from an EMBL/GenBank/DDBJ whole genome shotgun (WGS) entry which is preliminary data.</text>
</comment>
<accession>A0A366SBS5</accession>
<comment type="similarity">
    <text evidence="2">Belongs to the EMC1 family.</text>
</comment>
<proteinExistence type="inferred from homology"/>
<evidence type="ECO:0000256" key="13">
    <source>
        <dbReference type="SAM" id="SignalP"/>
    </source>
</evidence>
<feature type="region of interest" description="Disordered" evidence="11">
    <location>
        <begin position="772"/>
        <end position="795"/>
    </location>
</feature>
<evidence type="ECO:0000313" key="17">
    <source>
        <dbReference type="Proteomes" id="UP000253153"/>
    </source>
</evidence>
<feature type="domain" description="ER membrane protein complex subunit 1 C-terminal" evidence="14">
    <location>
        <begin position="734"/>
        <end position="964"/>
    </location>
</feature>